<keyword evidence="5" id="KW-1185">Reference proteome</keyword>
<feature type="domain" description="Fibronectin type-III" evidence="3">
    <location>
        <begin position="940"/>
        <end position="1033"/>
    </location>
</feature>
<keyword evidence="1" id="KW-0378">Hydrolase</keyword>
<dbReference type="SUPFAM" id="SSF49785">
    <property type="entry name" value="Galactose-binding domain-like"/>
    <property type="match status" value="1"/>
</dbReference>
<dbReference type="InterPro" id="IPR003961">
    <property type="entry name" value="FN3_dom"/>
</dbReference>
<keyword evidence="2" id="KW-0119">Carbohydrate metabolism</keyword>
<dbReference type="PROSITE" id="PS50853">
    <property type="entry name" value="FN3"/>
    <property type="match status" value="1"/>
</dbReference>
<protein>
    <recommendedName>
        <fullName evidence="3">Fibronectin type-III domain-containing protein</fullName>
    </recommendedName>
</protein>
<reference evidence="5" key="1">
    <citation type="journal article" date="2019" name="Int. J. Syst. Evol. Microbiol.">
        <title>The Global Catalogue of Microorganisms (GCM) 10K type strain sequencing project: providing services to taxonomists for standard genome sequencing and annotation.</title>
        <authorList>
            <consortium name="The Broad Institute Genomics Platform"/>
            <consortium name="The Broad Institute Genome Sequencing Center for Infectious Disease"/>
            <person name="Wu L."/>
            <person name="Ma J."/>
        </authorList>
    </citation>
    <scope>NUCLEOTIDE SEQUENCE [LARGE SCALE GENOMIC DNA]</scope>
    <source>
        <strain evidence="5">JCM 18306</strain>
    </source>
</reference>
<dbReference type="Gene3D" id="2.60.120.260">
    <property type="entry name" value="Galactose-binding domain-like"/>
    <property type="match status" value="1"/>
</dbReference>
<accession>A0ABP9T759</accession>
<dbReference type="CDD" id="cd00063">
    <property type="entry name" value="FN3"/>
    <property type="match status" value="1"/>
</dbReference>
<evidence type="ECO:0000256" key="2">
    <source>
        <dbReference type="ARBA" id="ARBA00023326"/>
    </source>
</evidence>
<name>A0ABP9T759_9ACTN</name>
<dbReference type="SUPFAM" id="SSF49265">
    <property type="entry name" value="Fibronectin type III"/>
    <property type="match status" value="1"/>
</dbReference>
<evidence type="ECO:0000313" key="5">
    <source>
        <dbReference type="Proteomes" id="UP001499878"/>
    </source>
</evidence>
<dbReference type="InterPro" id="IPR036116">
    <property type="entry name" value="FN3_sf"/>
</dbReference>
<evidence type="ECO:0000313" key="4">
    <source>
        <dbReference type="EMBL" id="GAA5210946.1"/>
    </source>
</evidence>
<dbReference type="Gene3D" id="2.60.40.10">
    <property type="entry name" value="Immunoglobulins"/>
    <property type="match status" value="1"/>
</dbReference>
<dbReference type="RefSeq" id="WP_345632289.1">
    <property type="nucleotide sequence ID" value="NZ_BAABJR010000009.1"/>
</dbReference>
<evidence type="ECO:0000259" key="3">
    <source>
        <dbReference type="PROSITE" id="PS50853"/>
    </source>
</evidence>
<keyword evidence="1" id="KW-0326">Glycosidase</keyword>
<proteinExistence type="predicted"/>
<dbReference type="Proteomes" id="UP001499878">
    <property type="component" value="Unassembled WGS sequence"/>
</dbReference>
<sequence>MAIPIHTPRAGARGNPRSFSGLLYRQTIGVLCALSCVVGFAPAAAALPGSTVTSVRQASAGSEGRLDDIIFGDPTSEKAHDFSGAATEVVEGATGDPARVAQPASPAGEHLGDMKFTIAVDPERQNYLSLRFWGEDVSSYRTVLYVNGEQANYRNGGDYEPVNNGTGKGLEGRFFYTTAMLPLASTQGHKKAEIIVRTFPGSLTALATEKSRRYYQAITHTSPKLTLPAEDDTGYDVTTKAAPALSKEEEQAKVDSFRKTQVDLFEALSAKADADEKSAMSIERYKDDLRFYAETLLTDWSPAKTATEKRKALERIFQTIDNHTKAYYGNVKSLGNGGHQSDWGGYYGALGEALYIVENLIDDDDIYGRKKFQEFLDQPFSTGTKAGTNSLADTDWKGGQLTRGEAWERVLKANFDFARSRLSYIYNQVMYTYEGAWKAHEGLRVIGSGFYEGKDRSHAIAGESLGSRPFLGEEVLVGPDGEDLNLYHSLFQHDANAVYTDDYLQIVMKGLAKSRLDDHGKVVRRKPYGEHYTGITAAGLTRENGYVGGYGESANYLTSWFFRTLDHRGDEALNDEILKLALLNVHARGETRYQGTDADGNRAMFMEQVVDDRNNGYPGKMAYAVDTGTGRGLTYASLEKYMADHEKHYAGKEWKPYWAYARQAVGYIQQQLVDNQYFPYFDKVLANHRYDLRMPDNYAYVTRERGSYKRFGETPAGVMLPHTDLARYTDEELDRLGVDREEQDTRWAWVDIDNLLVSVRDGDTHLLANLFERNKGFLGNGRIHAQYGTYEQLVQVQTQGVFASQDYFPRAASAEDPMVFDRYTTPDRPLAMAGELLPVTYQPGVGTVARDNFLYDNPYSGYPDLLTSRYGKYLMAVNTTRETYGNERTHHVELPAGFSGRSVTDLVSGKRLSVSDGRVSIPPFRAVVLDLGSESTRADVPSAVNVAVTTPGTRQVGLSWSPAAGASSYTITRADAAKGPYRTVAKGVESTSYIDHVSPKKGTDDYFYRVLPVNAQGTGQASNPAEAHVTQAATEALRKTAWRDDAIGGAENGTSSVRGDTLTVRDAGGKGFGAGDDSVLVDRDQTDSYTQISRLTKGGTEVSAKLTPTGDGTLRGVTLRDSTDAKARYVYLGANARGELELRYRSLDTRADIGTGVPGNNAAGGITRSPYTQKLDGYSAQEHPYVKLVRLPKSTDVWAMVSADGRQWQRVGTASVPMTDVVHAGVAADKTATFDEVAVRALADDAVLASGTFGDRTGTLTWTKPKAAIAFDVYRTPDAARSVTDPRRDDGWQKVLSDRYALTLKDPLYGGRMYYKVVARTTEGTTSVSAEPVLITADSLATVLKQTESVVEEDYTAASYAAFTAEVDAVREAGGDPDADESALIKRVYEAYALLRKVYRDSFETSDPDVWQKAGTGPYTIAIDPETGRTGSRSLHFASTDTSQNGSYNLSFNSRGKGTSPITAQPGKSYKVSFWYQLKDYTPGPGLGAYYFISSRNGGGQVGTEQRNWLPKGDTPAGTWKLFERVYRTEAGAVNNIAIDFGLRGSYGQFRVDDLRVEPVD</sequence>
<organism evidence="4 5">
    <name type="scientific">Streptomyces thinghirensis</name>
    <dbReference type="NCBI Taxonomy" id="551547"/>
    <lineage>
        <taxon>Bacteria</taxon>
        <taxon>Bacillati</taxon>
        <taxon>Actinomycetota</taxon>
        <taxon>Actinomycetes</taxon>
        <taxon>Kitasatosporales</taxon>
        <taxon>Streptomycetaceae</taxon>
        <taxon>Streptomyces</taxon>
    </lineage>
</organism>
<dbReference type="InterPro" id="IPR008979">
    <property type="entry name" value="Galactose-bd-like_sf"/>
</dbReference>
<comment type="caution">
    <text evidence="4">The sequence shown here is derived from an EMBL/GenBank/DDBJ whole genome shotgun (WGS) entry which is preliminary data.</text>
</comment>
<dbReference type="InterPro" id="IPR013783">
    <property type="entry name" value="Ig-like_fold"/>
</dbReference>
<gene>
    <name evidence="4" type="ORF">GCM10023323_40600</name>
</gene>
<dbReference type="EMBL" id="BAABJR010000009">
    <property type="protein sequence ID" value="GAA5210946.1"/>
    <property type="molecule type" value="Genomic_DNA"/>
</dbReference>
<keyword evidence="2" id="KW-0624">Polysaccharide degradation</keyword>
<evidence type="ECO:0000256" key="1">
    <source>
        <dbReference type="ARBA" id="ARBA00023295"/>
    </source>
</evidence>